<keyword evidence="1" id="KW-0812">Transmembrane</keyword>
<evidence type="ECO:0000256" key="1">
    <source>
        <dbReference type="SAM" id="Phobius"/>
    </source>
</evidence>
<proteinExistence type="predicted"/>
<keyword evidence="1" id="KW-0472">Membrane</keyword>
<dbReference type="AlphaFoldDB" id="A0A414KKG9"/>
<evidence type="ECO:0000313" key="3">
    <source>
        <dbReference type="Proteomes" id="UP000283928"/>
    </source>
</evidence>
<feature type="transmembrane region" description="Helical" evidence="1">
    <location>
        <begin position="6"/>
        <end position="26"/>
    </location>
</feature>
<protein>
    <submittedName>
        <fullName evidence="2">Uncharacterized protein</fullName>
    </submittedName>
</protein>
<dbReference type="RefSeq" id="WP_151189997.1">
    <property type="nucleotide sequence ID" value="NZ_JAQEBC010000016.1"/>
</dbReference>
<reference evidence="2 3" key="1">
    <citation type="submission" date="2018-08" db="EMBL/GenBank/DDBJ databases">
        <title>A genome reference for cultivated species of the human gut microbiota.</title>
        <authorList>
            <person name="Zou Y."/>
            <person name="Xue W."/>
            <person name="Luo G."/>
        </authorList>
    </citation>
    <scope>NUCLEOTIDE SEQUENCE [LARGE SCALE GENOMIC DNA]</scope>
    <source>
        <strain evidence="2 3">AM27-32LB</strain>
    </source>
</reference>
<name>A0A414KKG9_9FIRM</name>
<keyword evidence="1" id="KW-1133">Transmembrane helix</keyword>
<dbReference type="EMBL" id="QSKO01000003">
    <property type="protein sequence ID" value="RHE77344.1"/>
    <property type="molecule type" value="Genomic_DNA"/>
</dbReference>
<gene>
    <name evidence="2" type="ORF">DW723_02890</name>
</gene>
<comment type="caution">
    <text evidence="2">The sequence shown here is derived from an EMBL/GenBank/DDBJ whole genome shotgun (WGS) entry which is preliminary data.</text>
</comment>
<organism evidence="2 3">
    <name type="scientific">Blautia obeum</name>
    <dbReference type="NCBI Taxonomy" id="40520"/>
    <lineage>
        <taxon>Bacteria</taxon>
        <taxon>Bacillati</taxon>
        <taxon>Bacillota</taxon>
        <taxon>Clostridia</taxon>
        <taxon>Lachnospirales</taxon>
        <taxon>Lachnospiraceae</taxon>
        <taxon>Blautia</taxon>
    </lineage>
</organism>
<accession>A0A414KKG9</accession>
<sequence>MRSALFYIAGATTVGAFFTLWCAVAVQRVRKESEASKYGELCARIQKQIDETRMRISSVKMQLHIADHALDQALLQWKYEYLMKQEQWLVELMCGKIEEEKQEEKQ</sequence>
<evidence type="ECO:0000313" key="2">
    <source>
        <dbReference type="EMBL" id="RHE77344.1"/>
    </source>
</evidence>
<dbReference type="Proteomes" id="UP000283928">
    <property type="component" value="Unassembled WGS sequence"/>
</dbReference>